<reference evidence="2 3" key="1">
    <citation type="submission" date="2017-09" db="EMBL/GenBank/DDBJ databases">
        <title>Bacterial strain isolated from the female urinary microbiota.</title>
        <authorList>
            <person name="Thomas-White K."/>
            <person name="Kumar N."/>
            <person name="Forster S."/>
            <person name="Putonti C."/>
            <person name="Lawley T."/>
            <person name="Wolfe A.J."/>
        </authorList>
    </citation>
    <scope>NUCLEOTIDE SEQUENCE [LARGE SCALE GENOMIC DNA]</scope>
    <source>
        <strain evidence="2 3">UMB1301</strain>
    </source>
</reference>
<accession>A0A2N6VLL3</accession>
<dbReference type="RefSeq" id="WP_102238966.1">
    <property type="nucleotide sequence ID" value="NZ_JBDMHW010000007.1"/>
</dbReference>
<comment type="caution">
    <text evidence="2">The sequence shown here is derived from an EMBL/GenBank/DDBJ whole genome shotgun (WGS) entry which is preliminary data.</text>
</comment>
<name>A0A2N6VLL3_9MICO</name>
<evidence type="ECO:0008006" key="4">
    <source>
        <dbReference type="Google" id="ProtNLM"/>
    </source>
</evidence>
<dbReference type="Proteomes" id="UP000235598">
    <property type="component" value="Unassembled WGS sequence"/>
</dbReference>
<dbReference type="OrthoDB" id="4829220at2"/>
<protein>
    <recommendedName>
        <fullName evidence="4">DUF4244 domain-containing protein</fullName>
    </recommendedName>
</protein>
<evidence type="ECO:0000313" key="2">
    <source>
        <dbReference type="EMBL" id="PMD05025.1"/>
    </source>
</evidence>
<dbReference type="AlphaFoldDB" id="A0A2N6VLL3"/>
<evidence type="ECO:0000256" key="1">
    <source>
        <dbReference type="SAM" id="Phobius"/>
    </source>
</evidence>
<proteinExistence type="predicted"/>
<gene>
    <name evidence="2" type="ORF">CJ199_07970</name>
</gene>
<keyword evidence="1" id="KW-1133">Transmembrane helix</keyword>
<evidence type="ECO:0000313" key="3">
    <source>
        <dbReference type="Proteomes" id="UP000235598"/>
    </source>
</evidence>
<sequence length="83" mass="9184">MNKLELMAHKVDVNARAFFAELQERREAGQGSIEYIGIAVIAAIVIAGIIYFFNHTGTDQIKNGLENVIKGIFQGNEKYTPGE</sequence>
<feature type="transmembrane region" description="Helical" evidence="1">
    <location>
        <begin position="35"/>
        <end position="53"/>
    </location>
</feature>
<dbReference type="EMBL" id="PNHK01000003">
    <property type="protein sequence ID" value="PMD05025.1"/>
    <property type="molecule type" value="Genomic_DNA"/>
</dbReference>
<keyword evidence="1" id="KW-0472">Membrane</keyword>
<organism evidence="2 3">
    <name type="scientific">Brevibacterium paucivorans</name>
    <dbReference type="NCBI Taxonomy" id="170994"/>
    <lineage>
        <taxon>Bacteria</taxon>
        <taxon>Bacillati</taxon>
        <taxon>Actinomycetota</taxon>
        <taxon>Actinomycetes</taxon>
        <taxon>Micrococcales</taxon>
        <taxon>Brevibacteriaceae</taxon>
        <taxon>Brevibacterium</taxon>
    </lineage>
</organism>
<keyword evidence="1" id="KW-0812">Transmembrane</keyword>